<dbReference type="EMBL" id="JAIWYP010000004">
    <property type="protein sequence ID" value="KAH3836060.1"/>
    <property type="molecule type" value="Genomic_DNA"/>
</dbReference>
<evidence type="ECO:0000313" key="2">
    <source>
        <dbReference type="Proteomes" id="UP000828390"/>
    </source>
</evidence>
<evidence type="ECO:0000313" key="1">
    <source>
        <dbReference type="EMBL" id="KAH3836060.1"/>
    </source>
</evidence>
<reference evidence="1" key="1">
    <citation type="journal article" date="2019" name="bioRxiv">
        <title>The Genome of the Zebra Mussel, Dreissena polymorpha: A Resource for Invasive Species Research.</title>
        <authorList>
            <person name="McCartney M.A."/>
            <person name="Auch B."/>
            <person name="Kono T."/>
            <person name="Mallez S."/>
            <person name="Zhang Y."/>
            <person name="Obille A."/>
            <person name="Becker A."/>
            <person name="Abrahante J.E."/>
            <person name="Garbe J."/>
            <person name="Badalamenti J.P."/>
            <person name="Herman A."/>
            <person name="Mangelson H."/>
            <person name="Liachko I."/>
            <person name="Sullivan S."/>
            <person name="Sone E.D."/>
            <person name="Koren S."/>
            <person name="Silverstein K.A.T."/>
            <person name="Beckman K.B."/>
            <person name="Gohl D.M."/>
        </authorList>
    </citation>
    <scope>NUCLEOTIDE SEQUENCE</scope>
    <source>
        <strain evidence="1">Duluth1</strain>
        <tissue evidence="1">Whole animal</tissue>
    </source>
</reference>
<protein>
    <submittedName>
        <fullName evidence="1">Uncharacterized protein</fullName>
    </submittedName>
</protein>
<dbReference type="AlphaFoldDB" id="A0A9D4KA94"/>
<gene>
    <name evidence="1" type="ORF">DPMN_109429</name>
</gene>
<name>A0A9D4KA94_DREPO</name>
<reference evidence="1" key="2">
    <citation type="submission" date="2020-11" db="EMBL/GenBank/DDBJ databases">
        <authorList>
            <person name="McCartney M.A."/>
            <person name="Auch B."/>
            <person name="Kono T."/>
            <person name="Mallez S."/>
            <person name="Becker A."/>
            <person name="Gohl D.M."/>
            <person name="Silverstein K.A.T."/>
            <person name="Koren S."/>
            <person name="Bechman K.B."/>
            <person name="Herman A."/>
            <person name="Abrahante J.E."/>
            <person name="Garbe J."/>
        </authorList>
    </citation>
    <scope>NUCLEOTIDE SEQUENCE</scope>
    <source>
        <strain evidence="1">Duluth1</strain>
        <tissue evidence="1">Whole animal</tissue>
    </source>
</reference>
<sequence length="101" mass="11050">MTTGHQVTPAVVVVKVKQITIPGEPQQFRGHAGLGADPTGAWAPVCVSRVCTQLLEPSGIKDAFDGIFCLIEVSFERKIQLRLKVLFQIRTPLAYLGQNFT</sequence>
<proteinExistence type="predicted"/>
<dbReference type="Proteomes" id="UP000828390">
    <property type="component" value="Unassembled WGS sequence"/>
</dbReference>
<organism evidence="1 2">
    <name type="scientific">Dreissena polymorpha</name>
    <name type="common">Zebra mussel</name>
    <name type="synonym">Mytilus polymorpha</name>
    <dbReference type="NCBI Taxonomy" id="45954"/>
    <lineage>
        <taxon>Eukaryota</taxon>
        <taxon>Metazoa</taxon>
        <taxon>Spiralia</taxon>
        <taxon>Lophotrochozoa</taxon>
        <taxon>Mollusca</taxon>
        <taxon>Bivalvia</taxon>
        <taxon>Autobranchia</taxon>
        <taxon>Heteroconchia</taxon>
        <taxon>Euheterodonta</taxon>
        <taxon>Imparidentia</taxon>
        <taxon>Neoheterodontei</taxon>
        <taxon>Myida</taxon>
        <taxon>Dreissenoidea</taxon>
        <taxon>Dreissenidae</taxon>
        <taxon>Dreissena</taxon>
    </lineage>
</organism>
<keyword evidence="2" id="KW-1185">Reference proteome</keyword>
<comment type="caution">
    <text evidence="1">The sequence shown here is derived from an EMBL/GenBank/DDBJ whole genome shotgun (WGS) entry which is preliminary data.</text>
</comment>
<accession>A0A9D4KA94</accession>